<dbReference type="EMBL" id="FOXO01000003">
    <property type="protein sequence ID" value="SFP52537.1"/>
    <property type="molecule type" value="Genomic_DNA"/>
</dbReference>
<evidence type="ECO:0000313" key="2">
    <source>
        <dbReference type="EMBL" id="SFP52537.1"/>
    </source>
</evidence>
<evidence type="ECO:0000259" key="1">
    <source>
        <dbReference type="Pfam" id="PF09359"/>
    </source>
</evidence>
<dbReference type="OrthoDB" id="9784042at2"/>
<organism evidence="2 3">
    <name type="scientific">Butyrivibrio proteoclasticus</name>
    <dbReference type="NCBI Taxonomy" id="43305"/>
    <lineage>
        <taxon>Bacteria</taxon>
        <taxon>Bacillati</taxon>
        <taxon>Bacillota</taxon>
        <taxon>Clostridia</taxon>
        <taxon>Lachnospirales</taxon>
        <taxon>Lachnospiraceae</taxon>
        <taxon>Butyrivibrio</taxon>
    </lineage>
</organism>
<keyword evidence="3" id="KW-1185">Reference proteome</keyword>
<reference evidence="3" key="1">
    <citation type="submission" date="2016-10" db="EMBL/GenBank/DDBJ databases">
        <authorList>
            <person name="Varghese N."/>
            <person name="Submissions S."/>
        </authorList>
    </citation>
    <scope>NUCLEOTIDE SEQUENCE [LARGE SCALE GENOMIC DNA]</scope>
    <source>
        <strain evidence="3">P18</strain>
    </source>
</reference>
<evidence type="ECO:0000313" key="3">
    <source>
        <dbReference type="Proteomes" id="UP000182624"/>
    </source>
</evidence>
<feature type="domain" description="VTC" evidence="1">
    <location>
        <begin position="5"/>
        <end position="223"/>
    </location>
</feature>
<gene>
    <name evidence="2" type="ORF">SAMN04487928_10379</name>
</gene>
<dbReference type="Proteomes" id="UP000182624">
    <property type="component" value="Unassembled WGS sequence"/>
</dbReference>
<protein>
    <submittedName>
        <fullName evidence="2">VTC domain-containing protein</fullName>
    </submittedName>
</protein>
<name>A0A1I5R2H5_9FIRM</name>
<dbReference type="InterPro" id="IPR018966">
    <property type="entry name" value="VTC_domain"/>
</dbReference>
<dbReference type="InterPro" id="IPR042267">
    <property type="entry name" value="VTC_sf"/>
</dbReference>
<sequence length="242" mass="28499">MDKTFRHEWKYLISYGEFETLKSRLSPYFKLDPNAVNGEYLIRSLYFDDYFNSAYEEKDMGVFFRKKYRIRIYNFSDKGIKLERKIKNDKYIYKESAKLTRDEVYRILDGDYGFLLQKDNNLLKEFYVECVSNVLRPRVIVDYDRTPYIHDAGTVRITFDKKVRAAIGSYDIFDATLPTLAALPADKLIMEVKYTEFLPQLVRDLCPPASSEFTAASKYVLCCDKTAYLNGSDNYVDERNII</sequence>
<dbReference type="GO" id="GO:0006799">
    <property type="term" value="P:polyphosphate biosynthetic process"/>
    <property type="evidence" value="ECO:0007669"/>
    <property type="project" value="UniProtKB-ARBA"/>
</dbReference>
<proteinExistence type="predicted"/>
<dbReference type="CDD" id="cd07750">
    <property type="entry name" value="PolyPPase_VTC_like"/>
    <property type="match status" value="1"/>
</dbReference>
<dbReference type="AlphaFoldDB" id="A0A1I5R2H5"/>
<accession>A0A1I5R2H5</accession>
<dbReference type="Gene3D" id="3.20.100.30">
    <property type="entry name" value="VTC, catalytic tunnel domain"/>
    <property type="match status" value="1"/>
</dbReference>
<dbReference type="RefSeq" id="WP_074884082.1">
    <property type="nucleotide sequence ID" value="NZ_FOXO01000003.1"/>
</dbReference>
<dbReference type="Pfam" id="PF09359">
    <property type="entry name" value="VTC"/>
    <property type="match status" value="1"/>
</dbReference>